<dbReference type="EMBL" id="JACBYF010000002">
    <property type="protein sequence ID" value="NYS46993.1"/>
    <property type="molecule type" value="Genomic_DNA"/>
</dbReference>
<evidence type="ECO:0000313" key="4">
    <source>
        <dbReference type="EMBL" id="NYS46993.1"/>
    </source>
</evidence>
<dbReference type="InterPro" id="IPR034829">
    <property type="entry name" value="DnaD-like_sf"/>
</dbReference>
<sequence length="454" mass="53446">MYNNIEKNDMYLVYNDYYYIDVSKELQLLYLPLIGAKAVSMYQYFHSRILNESNNLSTEYLHFDLIDNLLLNLKEIYTYRKRLEAIGLIETYVAESDNKKYYIYKLKKPLSFEEFFNNPILSKILENTIGATNYQCLKTKYGAKKFNFDRFKNISIKFTDLYSYDNIDDYSLENINNVYKGPNLEDYFFDLDKLKYILSSKYLDYVLKDDKDEKDILSIAYLYNATPLDMANAIEKSVDPSSNEDNINLDKIHDYFIHLNTIVKKQKSPTLNNMLNKKIIEEQYKDRELTNEEKFAKRLDSISYIDFIKKKHGIVISNVDAKRIVELKDKYDFTLGVLNVLLDYCIQESNSSGIPHINYLDKIASSWSNQRIISALDAINLVKSQKEKLVKSKKIQDNKNTYAKKNSKKTVKSPEYIKEQFNKIADTPSNREQTTEDFLEHAKLQEFLKQEGIN</sequence>
<dbReference type="Gene3D" id="1.10.10.630">
    <property type="entry name" value="DnaD domain-like"/>
    <property type="match status" value="1"/>
</dbReference>
<dbReference type="Proteomes" id="UP000531840">
    <property type="component" value="Unassembled WGS sequence"/>
</dbReference>
<reference evidence="4 5" key="1">
    <citation type="submission" date="2020-07" db="EMBL/GenBank/DDBJ databases">
        <title>MOT database genomes.</title>
        <authorList>
            <person name="Joseph S."/>
            <person name="Aduse-Opoku J."/>
            <person name="Hashim A."/>
            <person name="Wade W."/>
            <person name="Curtis M."/>
        </authorList>
    </citation>
    <scope>NUCLEOTIDE SEQUENCE [LARGE SCALE GENOMIC DNA]</scope>
    <source>
        <strain evidence="4 5">CIP 106318</strain>
    </source>
</reference>
<name>A0ABX2T042_9BACL</name>
<protein>
    <submittedName>
        <fullName evidence="4">DnaD domain protein</fullName>
    </submittedName>
</protein>
<proteinExistence type="inferred from homology"/>
<keyword evidence="5" id="KW-1185">Reference proteome</keyword>
<dbReference type="SUPFAM" id="SSF158499">
    <property type="entry name" value="DnaD domain-like"/>
    <property type="match status" value="1"/>
</dbReference>
<comment type="similarity">
    <text evidence="1">Belongs to the DnaB/DnaD family.</text>
</comment>
<evidence type="ECO:0000259" key="2">
    <source>
        <dbReference type="Pfam" id="PF07261"/>
    </source>
</evidence>
<dbReference type="InterPro" id="IPR006343">
    <property type="entry name" value="DnaB/C_C"/>
</dbReference>
<comment type="caution">
    <text evidence="4">The sequence shown here is derived from an EMBL/GenBank/DDBJ whole genome shotgun (WGS) entry which is preliminary data.</text>
</comment>
<evidence type="ECO:0000256" key="1">
    <source>
        <dbReference type="ARBA" id="ARBA00093462"/>
    </source>
</evidence>
<evidence type="ECO:0000259" key="3">
    <source>
        <dbReference type="Pfam" id="PF25888"/>
    </source>
</evidence>
<gene>
    <name evidence="4" type="ORF">HZY85_02140</name>
</gene>
<feature type="domain" description="DnaB/C C-terminal" evidence="2">
    <location>
        <begin position="305"/>
        <end position="379"/>
    </location>
</feature>
<accession>A0ABX2T042</accession>
<dbReference type="RefSeq" id="WP_179940364.1">
    <property type="nucleotide sequence ID" value="NZ_JACBYF010000002.1"/>
</dbReference>
<evidence type="ECO:0000313" key="5">
    <source>
        <dbReference type="Proteomes" id="UP000531840"/>
    </source>
</evidence>
<organism evidence="4 5">
    <name type="scientific">Gemelliphila palaticanis</name>
    <dbReference type="NCBI Taxonomy" id="81950"/>
    <lineage>
        <taxon>Bacteria</taxon>
        <taxon>Bacillati</taxon>
        <taxon>Bacillota</taxon>
        <taxon>Bacilli</taxon>
        <taxon>Bacillales</taxon>
        <taxon>Gemellaceae</taxon>
        <taxon>Gemelliphila</taxon>
    </lineage>
</organism>
<dbReference type="InterPro" id="IPR058660">
    <property type="entry name" value="WHD_DnaB"/>
</dbReference>
<dbReference type="Pfam" id="PF07261">
    <property type="entry name" value="DnaB_2"/>
    <property type="match status" value="1"/>
</dbReference>
<dbReference type="Pfam" id="PF25888">
    <property type="entry name" value="WHD_DnaB"/>
    <property type="match status" value="1"/>
</dbReference>
<feature type="domain" description="Replicative helicase loading/DNA remodeling protein DnaB N-terminal winged helix" evidence="3">
    <location>
        <begin position="8"/>
        <end position="252"/>
    </location>
</feature>